<proteinExistence type="predicted"/>
<keyword evidence="2" id="KW-1185">Reference proteome</keyword>
<evidence type="ECO:0000313" key="2">
    <source>
        <dbReference type="Proteomes" id="UP001283361"/>
    </source>
</evidence>
<organism evidence="1 2">
    <name type="scientific">Elysia crispata</name>
    <name type="common">lettuce slug</name>
    <dbReference type="NCBI Taxonomy" id="231223"/>
    <lineage>
        <taxon>Eukaryota</taxon>
        <taxon>Metazoa</taxon>
        <taxon>Spiralia</taxon>
        <taxon>Lophotrochozoa</taxon>
        <taxon>Mollusca</taxon>
        <taxon>Gastropoda</taxon>
        <taxon>Heterobranchia</taxon>
        <taxon>Euthyneura</taxon>
        <taxon>Panpulmonata</taxon>
        <taxon>Sacoglossa</taxon>
        <taxon>Placobranchoidea</taxon>
        <taxon>Plakobranchidae</taxon>
        <taxon>Elysia</taxon>
    </lineage>
</organism>
<protein>
    <submittedName>
        <fullName evidence="1">Uncharacterized protein</fullName>
    </submittedName>
</protein>
<accession>A0AAE0XUU2</accession>
<evidence type="ECO:0000313" key="1">
    <source>
        <dbReference type="EMBL" id="KAK3714572.1"/>
    </source>
</evidence>
<reference evidence="1" key="1">
    <citation type="journal article" date="2023" name="G3 (Bethesda)">
        <title>A reference genome for the long-term kleptoplast-retaining sea slug Elysia crispata morphotype clarki.</title>
        <authorList>
            <person name="Eastman K.E."/>
            <person name="Pendleton A.L."/>
            <person name="Shaikh M.A."/>
            <person name="Suttiyut T."/>
            <person name="Ogas R."/>
            <person name="Tomko P."/>
            <person name="Gavelis G."/>
            <person name="Widhalm J.R."/>
            <person name="Wisecaver J.H."/>
        </authorList>
    </citation>
    <scope>NUCLEOTIDE SEQUENCE</scope>
    <source>
        <strain evidence="1">ECLA1</strain>
    </source>
</reference>
<comment type="caution">
    <text evidence="1">The sequence shown here is derived from an EMBL/GenBank/DDBJ whole genome shotgun (WGS) entry which is preliminary data.</text>
</comment>
<sequence>MPNLHSRRVCVTGTRLPNSLHHPALNPGIGPSTQNVFISLRVNSHWSGVSTARDSESGPHSLVHGHCGNRAHLVSSALSTQPRSVLRWMSRDRIVLRCVSLSAATGDSCCCVIVGLGHGSGLSEPWCYLLGLNHVKHQEISDVTVGGLDLFQGFESHLWENF</sequence>
<dbReference type="EMBL" id="JAWDGP010007534">
    <property type="protein sequence ID" value="KAK3714572.1"/>
    <property type="molecule type" value="Genomic_DNA"/>
</dbReference>
<dbReference type="AlphaFoldDB" id="A0AAE0XUU2"/>
<dbReference type="Proteomes" id="UP001283361">
    <property type="component" value="Unassembled WGS sequence"/>
</dbReference>
<name>A0AAE0XUU2_9GAST</name>
<gene>
    <name evidence="1" type="ORF">RRG08_020828</name>
</gene>